<dbReference type="Gene3D" id="3.20.20.20">
    <property type="entry name" value="Dihydropteroate synthase-like"/>
    <property type="match status" value="1"/>
</dbReference>
<dbReference type="PANTHER" id="PTHR20941">
    <property type="entry name" value="FOLATE SYNTHESIS PROTEINS"/>
    <property type="match status" value="1"/>
</dbReference>
<evidence type="ECO:0000313" key="2">
    <source>
        <dbReference type="EMBL" id="CAB4663062.1"/>
    </source>
</evidence>
<dbReference type="SUPFAM" id="SSF51717">
    <property type="entry name" value="Dihydropteroate synthetase-like"/>
    <property type="match status" value="1"/>
</dbReference>
<dbReference type="Pfam" id="PF00809">
    <property type="entry name" value="Pterin_bind"/>
    <property type="match status" value="1"/>
</dbReference>
<dbReference type="InterPro" id="IPR011005">
    <property type="entry name" value="Dihydropteroate_synth-like_sf"/>
</dbReference>
<organism evidence="2">
    <name type="scientific">freshwater metagenome</name>
    <dbReference type="NCBI Taxonomy" id="449393"/>
    <lineage>
        <taxon>unclassified sequences</taxon>
        <taxon>metagenomes</taxon>
        <taxon>ecological metagenomes</taxon>
    </lineage>
</organism>
<proteinExistence type="predicted"/>
<evidence type="ECO:0000259" key="1">
    <source>
        <dbReference type="PROSITE" id="PS50972"/>
    </source>
</evidence>
<reference evidence="2" key="1">
    <citation type="submission" date="2020-05" db="EMBL/GenBank/DDBJ databases">
        <authorList>
            <person name="Chiriac C."/>
            <person name="Salcher M."/>
            <person name="Ghai R."/>
            <person name="Kavagutti S V."/>
        </authorList>
    </citation>
    <scope>NUCLEOTIDE SEQUENCE</scope>
</reference>
<dbReference type="PANTHER" id="PTHR20941:SF1">
    <property type="entry name" value="FOLIC ACID SYNTHESIS PROTEIN FOL1"/>
    <property type="match status" value="1"/>
</dbReference>
<dbReference type="EMBL" id="CAEZWM010000141">
    <property type="protein sequence ID" value="CAB4663062.1"/>
    <property type="molecule type" value="Genomic_DNA"/>
</dbReference>
<accession>A0A6J6LMV2</accession>
<dbReference type="AlphaFoldDB" id="A0A6J6LMV2"/>
<dbReference type="GO" id="GO:0046654">
    <property type="term" value="P:tetrahydrofolate biosynthetic process"/>
    <property type="evidence" value="ECO:0007669"/>
    <property type="project" value="TreeGrafter"/>
</dbReference>
<sequence>MTQFEEPAGIGPVFAPDVTHVMAVVNLSPESRVRQAVVDSPAGALERSRWARDLGASIIDLGAQSSHFENRELTPAEELARLLPALDLLVADGFIVSVDSWKPEVARVALEHGAQIVNDTGGMQRPEMRSVVAQNNVWCVVMHIEGPNPLEVSSRELDGDRPAAVAAGLASLVAELSDVGINRVIVDPGLSINYSSDYARYGELQLETIRRLDELRVAGAPVMIPVPRKAQDHRMHTYLALAIEYGADVIRVHDVEAACDLVTLLGRKLGN</sequence>
<name>A0A6J6LMV2_9ZZZZ</name>
<dbReference type="GO" id="GO:0004156">
    <property type="term" value="F:dihydropteroate synthase activity"/>
    <property type="evidence" value="ECO:0007669"/>
    <property type="project" value="TreeGrafter"/>
</dbReference>
<dbReference type="PROSITE" id="PS50972">
    <property type="entry name" value="PTERIN_BINDING"/>
    <property type="match status" value="1"/>
</dbReference>
<protein>
    <submittedName>
        <fullName evidence="2">Unannotated protein</fullName>
    </submittedName>
</protein>
<dbReference type="InterPro" id="IPR000489">
    <property type="entry name" value="Pterin-binding_dom"/>
</dbReference>
<dbReference type="InterPro" id="IPR045031">
    <property type="entry name" value="DHP_synth-like"/>
</dbReference>
<feature type="domain" description="Pterin-binding" evidence="1">
    <location>
        <begin position="19"/>
        <end position="271"/>
    </location>
</feature>
<gene>
    <name evidence="2" type="ORF">UFOPK2242_01088</name>
</gene>